<evidence type="ECO:0000256" key="4">
    <source>
        <dbReference type="RuleBase" id="RU004417"/>
    </source>
</evidence>
<evidence type="ECO:0000256" key="3">
    <source>
        <dbReference type="ARBA" id="ARBA00023027"/>
    </source>
</evidence>
<keyword evidence="7" id="KW-1185">Reference proteome</keyword>
<gene>
    <name evidence="6" type="ORF">MMF94_07140</name>
</gene>
<dbReference type="SUPFAM" id="SSF53223">
    <property type="entry name" value="Aminoacid dehydrogenase-like, N-terminal domain"/>
    <property type="match status" value="1"/>
</dbReference>
<dbReference type="Gene3D" id="3.40.50.720">
    <property type="entry name" value="NAD(P)-binding Rossmann-like Domain"/>
    <property type="match status" value="1"/>
</dbReference>
<evidence type="ECO:0000256" key="2">
    <source>
        <dbReference type="ARBA" id="ARBA00023002"/>
    </source>
</evidence>
<keyword evidence="3" id="KW-0520">NAD</keyword>
<dbReference type="InterPro" id="IPR046346">
    <property type="entry name" value="Aminoacid_DH-like_N_sf"/>
</dbReference>
<dbReference type="InterPro" id="IPR006096">
    <property type="entry name" value="Glu/Leu/Phe/Val/Trp_DH_C"/>
</dbReference>
<dbReference type="Pfam" id="PF00208">
    <property type="entry name" value="ELFV_dehydrog"/>
    <property type="match status" value="1"/>
</dbReference>
<evidence type="ECO:0000259" key="5">
    <source>
        <dbReference type="SMART" id="SM00839"/>
    </source>
</evidence>
<dbReference type="PANTHER" id="PTHR42722:SF1">
    <property type="entry name" value="VALINE DEHYDROGENASE"/>
    <property type="match status" value="1"/>
</dbReference>
<dbReference type="InterPro" id="IPR036291">
    <property type="entry name" value="NAD(P)-bd_dom_sf"/>
</dbReference>
<dbReference type="Gene3D" id="3.40.50.10860">
    <property type="entry name" value="Leucine Dehydrogenase, chain A, domain 1"/>
    <property type="match status" value="1"/>
</dbReference>
<dbReference type="InterPro" id="IPR016211">
    <property type="entry name" value="Glu/Phe/Leu/Val/Trp_DH_bac/arc"/>
</dbReference>
<evidence type="ECO:0000313" key="7">
    <source>
        <dbReference type="Proteomes" id="UP001299970"/>
    </source>
</evidence>
<dbReference type="SUPFAM" id="SSF51735">
    <property type="entry name" value="NAD(P)-binding Rossmann-fold domains"/>
    <property type="match status" value="1"/>
</dbReference>
<dbReference type="EMBL" id="JAKXMK010000006">
    <property type="protein sequence ID" value="MCH6165451.1"/>
    <property type="molecule type" value="Genomic_DNA"/>
</dbReference>
<dbReference type="PANTHER" id="PTHR42722">
    <property type="entry name" value="LEUCINE DEHYDROGENASE"/>
    <property type="match status" value="1"/>
</dbReference>
<dbReference type="Proteomes" id="UP001299970">
    <property type="component" value="Unassembled WGS sequence"/>
</dbReference>
<name>A0ABS9TA93_9PSEU</name>
<sequence>MSEYGALQHEEVVIRRGRRSGAAITVAVHSRTLGPAVGGCRIWTYPSWRDGTADAMRLSEAMTYKCAAAGLEYGGGKTVVALPMGTVLTPQVRHDMLLDVAEIVAGFDGSYCVGPDVGTGPDDMMVIRDVTPYSFCLPQEHGGTGSSGTPTALGVQAALRAGARHVFGSESLSGRRVVIAGFGSVGSRLAADLSAQGAMVVVSDVDDQKRAEAKNAGYGWVDPDRALLTPADVLVPAAVGGVLNPRSVAALDVPLIIGPANNQVTSDSVAQLLADAGTVWVPDFVTSAGGVIYVLSREVGGLDHEAAAKRVEAIEETVDSVLDAARTAGTTPLHESMALAERRLSTAAAE</sequence>
<dbReference type="SMART" id="SM00839">
    <property type="entry name" value="ELFV_dehydrog"/>
    <property type="match status" value="1"/>
</dbReference>
<protein>
    <submittedName>
        <fullName evidence="6">Glu/Leu/Phe/Val dehydrogenase</fullName>
    </submittedName>
</protein>
<comment type="similarity">
    <text evidence="1 4">Belongs to the Glu/Leu/Phe/Val dehydrogenases family.</text>
</comment>
<evidence type="ECO:0000313" key="6">
    <source>
        <dbReference type="EMBL" id="MCH6165451.1"/>
    </source>
</evidence>
<dbReference type="PRINTS" id="PR00082">
    <property type="entry name" value="GLFDHDRGNASE"/>
</dbReference>
<organism evidence="6 7">
    <name type="scientific">Pseudonocardia alaniniphila</name>
    <dbReference type="NCBI Taxonomy" id="75291"/>
    <lineage>
        <taxon>Bacteria</taxon>
        <taxon>Bacillati</taxon>
        <taxon>Actinomycetota</taxon>
        <taxon>Actinomycetes</taxon>
        <taxon>Pseudonocardiales</taxon>
        <taxon>Pseudonocardiaceae</taxon>
        <taxon>Pseudonocardia</taxon>
    </lineage>
</organism>
<feature type="domain" description="Glutamate/phenylalanine/leucine/valine/L-tryptophan dehydrogenase C-terminal" evidence="5">
    <location>
        <begin position="146"/>
        <end position="350"/>
    </location>
</feature>
<dbReference type="Pfam" id="PF02812">
    <property type="entry name" value="ELFV_dehydrog_N"/>
    <property type="match status" value="1"/>
</dbReference>
<keyword evidence="2 4" id="KW-0560">Oxidoreductase</keyword>
<dbReference type="PIRSF" id="PIRSF000188">
    <property type="entry name" value="Phe_leu_dh"/>
    <property type="match status" value="1"/>
</dbReference>
<comment type="caution">
    <text evidence="6">The sequence shown here is derived from an EMBL/GenBank/DDBJ whole genome shotgun (WGS) entry which is preliminary data.</text>
</comment>
<dbReference type="InterPro" id="IPR006097">
    <property type="entry name" value="Glu/Leu/Phe/Val/Trp_DH_dimer"/>
</dbReference>
<dbReference type="InterPro" id="IPR006095">
    <property type="entry name" value="Glu/Leu/Phe/Val/Trp_DH"/>
</dbReference>
<accession>A0ABS9TA93</accession>
<evidence type="ECO:0000256" key="1">
    <source>
        <dbReference type="ARBA" id="ARBA00006382"/>
    </source>
</evidence>
<reference evidence="6 7" key="1">
    <citation type="submission" date="2022-03" db="EMBL/GenBank/DDBJ databases">
        <title>Pseudonocardia alaer sp. nov., a novel actinomycete isolated from reed forest soil.</title>
        <authorList>
            <person name="Wang L."/>
        </authorList>
    </citation>
    <scope>NUCLEOTIDE SEQUENCE [LARGE SCALE GENOMIC DNA]</scope>
    <source>
        <strain evidence="6 7">Y-16303</strain>
    </source>
</reference>
<dbReference type="RefSeq" id="WP_241035489.1">
    <property type="nucleotide sequence ID" value="NZ_BAAAJF010000032.1"/>
</dbReference>
<proteinExistence type="inferred from homology"/>